<keyword evidence="4" id="KW-1185">Reference proteome</keyword>
<reference evidence="2" key="1">
    <citation type="submission" date="2022-10" db="EMBL/GenBank/DDBJ databases">
        <authorList>
            <person name="Boutroux M."/>
        </authorList>
    </citation>
    <scope>NUCLEOTIDE SEQUENCE</scope>
    <source>
        <strain evidence="2">51.81</strain>
    </source>
</reference>
<evidence type="ECO:0000313" key="2">
    <source>
        <dbReference type="EMBL" id="MDD9327774.1"/>
    </source>
</evidence>
<sequence>MMTAIPGNGSKPAKSSSPFFSQPVNHRLPYPNKNRPNMGSGGCFQPSAAYCPAR</sequence>
<dbReference type="EMBL" id="JAPQFL010000002">
    <property type="protein sequence ID" value="MDD9327774.1"/>
    <property type="molecule type" value="Genomic_DNA"/>
</dbReference>
<evidence type="ECO:0000313" key="4">
    <source>
        <dbReference type="Proteomes" id="UP001149607"/>
    </source>
</evidence>
<name>A0A9X4IAV7_9NEIS</name>
<dbReference type="RefSeq" id="WP_274584941.1">
    <property type="nucleotide sequence ID" value="NZ_CP145811.1"/>
</dbReference>
<dbReference type="EMBL" id="CP146598">
    <property type="protein sequence ID" value="WWY02921.1"/>
    <property type="molecule type" value="Genomic_DNA"/>
</dbReference>
<reference evidence="3" key="2">
    <citation type="submission" date="2024-02" db="EMBL/GenBank/DDBJ databases">
        <title>Neisseria leonii sp. nov.</title>
        <authorList>
            <person name="Boutroux M."/>
            <person name="Favre-Rochex S."/>
            <person name="Gorgette O."/>
            <person name="Touak G."/>
            <person name="Muhle E."/>
            <person name="Chesneau O."/>
            <person name="Clermont D."/>
            <person name="Rahi P."/>
        </authorList>
    </citation>
    <scope>NUCLEOTIDE SEQUENCE</scope>
    <source>
        <strain evidence="3">51.81</strain>
    </source>
</reference>
<organism evidence="2">
    <name type="scientific">Neisseria leonii</name>
    <dbReference type="NCBI Taxonomy" id="2995413"/>
    <lineage>
        <taxon>Bacteria</taxon>
        <taxon>Pseudomonadati</taxon>
        <taxon>Pseudomonadota</taxon>
        <taxon>Betaproteobacteria</taxon>
        <taxon>Neisseriales</taxon>
        <taxon>Neisseriaceae</taxon>
        <taxon>Neisseria</taxon>
    </lineage>
</organism>
<dbReference type="Proteomes" id="UP001149607">
    <property type="component" value="Chromosome"/>
</dbReference>
<evidence type="ECO:0000256" key="1">
    <source>
        <dbReference type="SAM" id="MobiDB-lite"/>
    </source>
</evidence>
<feature type="compositionally biased region" description="Low complexity" evidence="1">
    <location>
        <begin position="10"/>
        <end position="21"/>
    </location>
</feature>
<protein>
    <submittedName>
        <fullName evidence="2">Uncharacterized protein</fullName>
    </submittedName>
</protein>
<gene>
    <name evidence="2" type="ORF">ORY91_001185</name>
    <name evidence="3" type="ORF">V9W64_09545</name>
</gene>
<dbReference type="AlphaFoldDB" id="A0A9X4IAV7"/>
<proteinExistence type="predicted"/>
<feature type="region of interest" description="Disordered" evidence="1">
    <location>
        <begin position="1"/>
        <end position="54"/>
    </location>
</feature>
<accession>A0A9X4IAV7</accession>
<evidence type="ECO:0000313" key="3">
    <source>
        <dbReference type="EMBL" id="WWY02921.1"/>
    </source>
</evidence>